<protein>
    <submittedName>
        <fullName evidence="2">Uncharacterized protein</fullName>
    </submittedName>
</protein>
<dbReference type="Proteomes" id="UP001201463">
    <property type="component" value="Unassembled WGS sequence"/>
</dbReference>
<dbReference type="EMBL" id="JAJTWT010000005">
    <property type="protein sequence ID" value="MCE4538274.1"/>
    <property type="molecule type" value="Genomic_DNA"/>
</dbReference>
<dbReference type="RefSeq" id="WP_233392716.1">
    <property type="nucleotide sequence ID" value="NZ_JAJTWT010000005.1"/>
</dbReference>
<keyword evidence="3" id="KW-1185">Reference proteome</keyword>
<feature type="chain" id="PRO_5046073180" evidence="1">
    <location>
        <begin position="26"/>
        <end position="55"/>
    </location>
</feature>
<evidence type="ECO:0000256" key="1">
    <source>
        <dbReference type="SAM" id="SignalP"/>
    </source>
</evidence>
<accession>A0ABS8XI82</accession>
<keyword evidence="1" id="KW-0732">Signal</keyword>
<sequence length="55" mass="5677">MTAFVLAAAALALASLLPLSRPLLAAGPAPRAWRTSGALALGLPRRLRRSRPTSA</sequence>
<evidence type="ECO:0000313" key="3">
    <source>
        <dbReference type="Proteomes" id="UP001201463"/>
    </source>
</evidence>
<evidence type="ECO:0000313" key="2">
    <source>
        <dbReference type="EMBL" id="MCE4538274.1"/>
    </source>
</evidence>
<organism evidence="2 3">
    <name type="scientific">Pelomonas caseinilytica</name>
    <dbReference type="NCBI Taxonomy" id="2906763"/>
    <lineage>
        <taxon>Bacteria</taxon>
        <taxon>Pseudomonadati</taxon>
        <taxon>Pseudomonadota</taxon>
        <taxon>Betaproteobacteria</taxon>
        <taxon>Burkholderiales</taxon>
        <taxon>Sphaerotilaceae</taxon>
        <taxon>Roseateles</taxon>
    </lineage>
</organism>
<feature type="signal peptide" evidence="1">
    <location>
        <begin position="1"/>
        <end position="25"/>
    </location>
</feature>
<comment type="caution">
    <text evidence="2">The sequence shown here is derived from an EMBL/GenBank/DDBJ whole genome shotgun (WGS) entry which is preliminary data.</text>
</comment>
<reference evidence="2 3" key="1">
    <citation type="submission" date="2021-12" db="EMBL/GenBank/DDBJ databases">
        <title>Genome seq of p7.</title>
        <authorList>
            <person name="Seo T."/>
        </authorList>
    </citation>
    <scope>NUCLEOTIDE SEQUENCE [LARGE SCALE GENOMIC DNA]</scope>
    <source>
        <strain evidence="2 3">P7</strain>
    </source>
</reference>
<name>A0ABS8XI82_9BURK</name>
<proteinExistence type="predicted"/>
<gene>
    <name evidence="2" type="ORF">LXT12_13535</name>
</gene>